<dbReference type="InterPro" id="IPR011008">
    <property type="entry name" value="Dimeric_a/b-barrel"/>
</dbReference>
<protein>
    <recommendedName>
        <fullName evidence="4">HTH asnC-type domain-containing protein</fullName>
    </recommendedName>
</protein>
<dbReference type="PANTHER" id="PTHR30154:SF34">
    <property type="entry name" value="TRANSCRIPTIONAL REGULATOR AZLB"/>
    <property type="match status" value="1"/>
</dbReference>
<dbReference type="PROSITE" id="PS50956">
    <property type="entry name" value="HTH_ASNC_2"/>
    <property type="match status" value="1"/>
</dbReference>
<dbReference type="InterPro" id="IPR011991">
    <property type="entry name" value="ArsR-like_HTH"/>
</dbReference>
<gene>
    <name evidence="5" type="ORF">LCGC14_2030370</name>
</gene>
<proteinExistence type="predicted"/>
<keyword evidence="2" id="KW-0238">DNA-binding</keyword>
<dbReference type="InterPro" id="IPR019888">
    <property type="entry name" value="Tscrpt_reg_AsnC-like"/>
</dbReference>
<dbReference type="InterPro" id="IPR036388">
    <property type="entry name" value="WH-like_DNA-bd_sf"/>
</dbReference>
<dbReference type="EMBL" id="LAZR01023621">
    <property type="protein sequence ID" value="KKL77889.1"/>
    <property type="molecule type" value="Genomic_DNA"/>
</dbReference>
<dbReference type="Pfam" id="PF01037">
    <property type="entry name" value="AsnC_trans_reg"/>
    <property type="match status" value="1"/>
</dbReference>
<sequence length="143" mass="16655">MPKKIDLIDLKIIEELKENSRISFNDISVKIDKTEATVRRRVKKLRDEGVITRFTIDYEINAKQNIHATIKAVPDFKEIKRIMRELKNIEEIKNIWRLSGDCGLLMKVDISSIDKFNPLIEEKISQVVGIKIVETCFITDIIK</sequence>
<dbReference type="InterPro" id="IPR036390">
    <property type="entry name" value="WH_DNA-bd_sf"/>
</dbReference>
<evidence type="ECO:0000313" key="5">
    <source>
        <dbReference type="EMBL" id="KKL77889.1"/>
    </source>
</evidence>
<dbReference type="PRINTS" id="PR00033">
    <property type="entry name" value="HTHASNC"/>
</dbReference>
<dbReference type="CDD" id="cd00090">
    <property type="entry name" value="HTH_ARSR"/>
    <property type="match status" value="1"/>
</dbReference>
<evidence type="ECO:0000256" key="2">
    <source>
        <dbReference type="ARBA" id="ARBA00023125"/>
    </source>
</evidence>
<dbReference type="InterPro" id="IPR019887">
    <property type="entry name" value="Tscrpt_reg_AsnC/Lrp_C"/>
</dbReference>
<dbReference type="Gene3D" id="3.30.70.920">
    <property type="match status" value="1"/>
</dbReference>
<evidence type="ECO:0000256" key="1">
    <source>
        <dbReference type="ARBA" id="ARBA00023015"/>
    </source>
</evidence>
<feature type="domain" description="HTH asnC-type" evidence="4">
    <location>
        <begin position="5"/>
        <end position="67"/>
    </location>
</feature>
<dbReference type="GO" id="GO:0043200">
    <property type="term" value="P:response to amino acid"/>
    <property type="evidence" value="ECO:0007669"/>
    <property type="project" value="TreeGrafter"/>
</dbReference>
<dbReference type="SUPFAM" id="SSF46785">
    <property type="entry name" value="Winged helix' DNA-binding domain"/>
    <property type="match status" value="1"/>
</dbReference>
<dbReference type="GO" id="GO:0043565">
    <property type="term" value="F:sequence-specific DNA binding"/>
    <property type="evidence" value="ECO:0007669"/>
    <property type="project" value="InterPro"/>
</dbReference>
<dbReference type="InterPro" id="IPR000485">
    <property type="entry name" value="AsnC-type_HTH_dom"/>
</dbReference>
<dbReference type="Pfam" id="PF13412">
    <property type="entry name" value="HTH_24"/>
    <property type="match status" value="1"/>
</dbReference>
<dbReference type="AlphaFoldDB" id="A0A0F9EV32"/>
<dbReference type="SMART" id="SM00344">
    <property type="entry name" value="HTH_ASNC"/>
    <property type="match status" value="1"/>
</dbReference>
<dbReference type="SUPFAM" id="SSF54909">
    <property type="entry name" value="Dimeric alpha+beta barrel"/>
    <property type="match status" value="1"/>
</dbReference>
<accession>A0A0F9EV32</accession>
<comment type="caution">
    <text evidence="5">The sequence shown here is derived from an EMBL/GenBank/DDBJ whole genome shotgun (WGS) entry which is preliminary data.</text>
</comment>
<keyword evidence="1" id="KW-0805">Transcription regulation</keyword>
<reference evidence="5" key="1">
    <citation type="journal article" date="2015" name="Nature">
        <title>Complex archaea that bridge the gap between prokaryotes and eukaryotes.</title>
        <authorList>
            <person name="Spang A."/>
            <person name="Saw J.H."/>
            <person name="Jorgensen S.L."/>
            <person name="Zaremba-Niedzwiedzka K."/>
            <person name="Martijn J."/>
            <person name="Lind A.E."/>
            <person name="van Eijk R."/>
            <person name="Schleper C."/>
            <person name="Guy L."/>
            <person name="Ettema T.J."/>
        </authorList>
    </citation>
    <scope>NUCLEOTIDE SEQUENCE</scope>
</reference>
<dbReference type="Gene3D" id="1.10.10.10">
    <property type="entry name" value="Winged helix-like DNA-binding domain superfamily/Winged helix DNA-binding domain"/>
    <property type="match status" value="1"/>
</dbReference>
<dbReference type="PANTHER" id="PTHR30154">
    <property type="entry name" value="LEUCINE-RESPONSIVE REGULATORY PROTEIN"/>
    <property type="match status" value="1"/>
</dbReference>
<keyword evidence="3" id="KW-0804">Transcription</keyword>
<dbReference type="GO" id="GO:0005829">
    <property type="term" value="C:cytosol"/>
    <property type="evidence" value="ECO:0007669"/>
    <property type="project" value="TreeGrafter"/>
</dbReference>
<name>A0A0F9EV32_9ZZZZ</name>
<evidence type="ECO:0000259" key="4">
    <source>
        <dbReference type="PROSITE" id="PS50956"/>
    </source>
</evidence>
<evidence type="ECO:0000256" key="3">
    <source>
        <dbReference type="ARBA" id="ARBA00023163"/>
    </source>
</evidence>
<organism evidence="5">
    <name type="scientific">marine sediment metagenome</name>
    <dbReference type="NCBI Taxonomy" id="412755"/>
    <lineage>
        <taxon>unclassified sequences</taxon>
        <taxon>metagenomes</taxon>
        <taxon>ecological metagenomes</taxon>
    </lineage>
</organism>